<evidence type="ECO:0000256" key="3">
    <source>
        <dbReference type="ARBA" id="ARBA00023157"/>
    </source>
</evidence>
<accession>A0A9K3PT73</accession>
<reference evidence="6" key="2">
    <citation type="submission" date="2021-04" db="EMBL/GenBank/DDBJ databases">
        <authorList>
            <person name="Podell S."/>
        </authorList>
    </citation>
    <scope>NUCLEOTIDE SEQUENCE</scope>
    <source>
        <strain evidence="6">Hildebrandi</strain>
    </source>
</reference>
<organism evidence="6 7">
    <name type="scientific">Nitzschia inconspicua</name>
    <dbReference type="NCBI Taxonomy" id="303405"/>
    <lineage>
        <taxon>Eukaryota</taxon>
        <taxon>Sar</taxon>
        <taxon>Stramenopiles</taxon>
        <taxon>Ochrophyta</taxon>
        <taxon>Bacillariophyta</taxon>
        <taxon>Bacillariophyceae</taxon>
        <taxon>Bacillariophycidae</taxon>
        <taxon>Bacillariales</taxon>
        <taxon>Bacillariaceae</taxon>
        <taxon>Nitzschia</taxon>
    </lineage>
</organism>
<dbReference type="GO" id="GO:0005758">
    <property type="term" value="C:mitochondrial intermembrane space"/>
    <property type="evidence" value="ECO:0007669"/>
    <property type="project" value="TreeGrafter"/>
</dbReference>
<comment type="caution">
    <text evidence="6">The sequence shown here is derived from an EMBL/GenBank/DDBJ whole genome shotgun (WGS) entry which is preliminary data.</text>
</comment>
<keyword evidence="7" id="KW-1185">Reference proteome</keyword>
<name>A0A9K3PT73_9STRA</name>
<dbReference type="Pfam" id="PF06747">
    <property type="entry name" value="CHCH"/>
    <property type="match status" value="1"/>
</dbReference>
<comment type="subcellular location">
    <subcellularLocation>
        <location evidence="1">Cytoplasm</location>
    </subcellularLocation>
</comment>
<keyword evidence="2" id="KW-0963">Cytoplasm</keyword>
<dbReference type="Proteomes" id="UP000693970">
    <property type="component" value="Unassembled WGS sequence"/>
</dbReference>
<reference evidence="6" key="1">
    <citation type="journal article" date="2021" name="Sci. Rep.">
        <title>Diploid genomic architecture of Nitzschia inconspicua, an elite biomass production diatom.</title>
        <authorList>
            <person name="Oliver A."/>
            <person name="Podell S."/>
            <person name="Pinowska A."/>
            <person name="Traller J.C."/>
            <person name="Smith S.R."/>
            <person name="McClure R."/>
            <person name="Beliaev A."/>
            <person name="Bohutskyi P."/>
            <person name="Hill E.A."/>
            <person name="Rabines A."/>
            <person name="Zheng H."/>
            <person name="Allen L.Z."/>
            <person name="Kuo A."/>
            <person name="Grigoriev I.V."/>
            <person name="Allen A.E."/>
            <person name="Hazlebeck D."/>
            <person name="Allen E.E."/>
        </authorList>
    </citation>
    <scope>NUCLEOTIDE SEQUENCE</scope>
    <source>
        <strain evidence="6">Hildebrandi</strain>
    </source>
</reference>
<evidence type="ECO:0000256" key="4">
    <source>
        <dbReference type="ARBA" id="ARBA00038223"/>
    </source>
</evidence>
<sequence>MSSMNFSTSKQYVRPPQRGIFPLDHDAECKPFMEKYMSCLHSANDVHHKCRDLSRDYLQCRMEHGLMSQENLNHLGYSEDKQVIGAQEYDKAKEKAGFVAGKHIHKKTKWWFQGSTKDWVETNDASSQQGDK</sequence>
<gene>
    <name evidence="6" type="ORF">IV203_015117</name>
</gene>
<comment type="similarity">
    <text evidence="4">Belongs to the COX19 family.</text>
</comment>
<dbReference type="InterPro" id="IPR010625">
    <property type="entry name" value="CHCH"/>
</dbReference>
<evidence type="ECO:0000313" key="6">
    <source>
        <dbReference type="EMBL" id="KAG7358528.1"/>
    </source>
</evidence>
<feature type="domain" description="CHCH" evidence="5">
    <location>
        <begin position="29"/>
        <end position="63"/>
    </location>
</feature>
<dbReference type="PROSITE" id="PS51808">
    <property type="entry name" value="CHCH"/>
    <property type="match status" value="1"/>
</dbReference>
<dbReference type="InterPro" id="IPR051383">
    <property type="entry name" value="COX19"/>
</dbReference>
<proteinExistence type="inferred from homology"/>
<evidence type="ECO:0000256" key="2">
    <source>
        <dbReference type="ARBA" id="ARBA00022490"/>
    </source>
</evidence>
<dbReference type="AlphaFoldDB" id="A0A9K3PT73"/>
<dbReference type="EMBL" id="JAGRRH010000014">
    <property type="protein sequence ID" value="KAG7358528.1"/>
    <property type="molecule type" value="Genomic_DNA"/>
</dbReference>
<dbReference type="OrthoDB" id="268594at2759"/>
<evidence type="ECO:0000313" key="7">
    <source>
        <dbReference type="Proteomes" id="UP000693970"/>
    </source>
</evidence>
<dbReference type="GO" id="GO:0033617">
    <property type="term" value="P:mitochondrial respiratory chain complex IV assembly"/>
    <property type="evidence" value="ECO:0007669"/>
    <property type="project" value="TreeGrafter"/>
</dbReference>
<keyword evidence="3" id="KW-1015">Disulfide bond</keyword>
<dbReference type="PANTHER" id="PTHR21107:SF2">
    <property type="entry name" value="CYTOCHROME C OXIDASE ASSEMBLY PROTEIN COX19"/>
    <property type="match status" value="1"/>
</dbReference>
<evidence type="ECO:0000259" key="5">
    <source>
        <dbReference type="Pfam" id="PF06747"/>
    </source>
</evidence>
<dbReference type="PANTHER" id="PTHR21107">
    <property type="entry name" value="CYTOCHROME C OXIDASE ASSEMBLY PROTEIN COX19"/>
    <property type="match status" value="1"/>
</dbReference>
<evidence type="ECO:0000256" key="1">
    <source>
        <dbReference type="ARBA" id="ARBA00004496"/>
    </source>
</evidence>
<protein>
    <submittedName>
        <fullName evidence="6">CHCH domain containing protein</fullName>
    </submittedName>
</protein>